<dbReference type="AlphaFoldDB" id="A0A9D4KYG7"/>
<organism evidence="1 2">
    <name type="scientific">Dreissena polymorpha</name>
    <name type="common">Zebra mussel</name>
    <name type="synonym">Mytilus polymorpha</name>
    <dbReference type="NCBI Taxonomy" id="45954"/>
    <lineage>
        <taxon>Eukaryota</taxon>
        <taxon>Metazoa</taxon>
        <taxon>Spiralia</taxon>
        <taxon>Lophotrochozoa</taxon>
        <taxon>Mollusca</taxon>
        <taxon>Bivalvia</taxon>
        <taxon>Autobranchia</taxon>
        <taxon>Heteroconchia</taxon>
        <taxon>Euheterodonta</taxon>
        <taxon>Imparidentia</taxon>
        <taxon>Neoheterodontei</taxon>
        <taxon>Myida</taxon>
        <taxon>Dreissenoidea</taxon>
        <taxon>Dreissenidae</taxon>
        <taxon>Dreissena</taxon>
    </lineage>
</organism>
<keyword evidence="2" id="KW-1185">Reference proteome</keyword>
<name>A0A9D4KYG7_DREPO</name>
<evidence type="ECO:0000313" key="1">
    <source>
        <dbReference type="EMBL" id="KAH3848465.1"/>
    </source>
</evidence>
<sequence>MWDQWYTLTTPLYMTVPAIHHISGRHPRLAIDALLCLHCDDINARYANEYTRKLRQCLTTSYRKAKEITSKTAEIKKRKYYWKIRAAKLVLGDLVLVRNVTLRGIQKIADR</sequence>
<accession>A0A9D4KYG7</accession>
<dbReference type="Proteomes" id="UP000828390">
    <property type="component" value="Unassembled WGS sequence"/>
</dbReference>
<dbReference type="EMBL" id="JAIWYP010000003">
    <property type="protein sequence ID" value="KAH3848465.1"/>
    <property type="molecule type" value="Genomic_DNA"/>
</dbReference>
<proteinExistence type="predicted"/>
<reference evidence="1" key="1">
    <citation type="journal article" date="2019" name="bioRxiv">
        <title>The Genome of the Zebra Mussel, Dreissena polymorpha: A Resource for Invasive Species Research.</title>
        <authorList>
            <person name="McCartney M.A."/>
            <person name="Auch B."/>
            <person name="Kono T."/>
            <person name="Mallez S."/>
            <person name="Zhang Y."/>
            <person name="Obille A."/>
            <person name="Becker A."/>
            <person name="Abrahante J.E."/>
            <person name="Garbe J."/>
            <person name="Badalamenti J.P."/>
            <person name="Herman A."/>
            <person name="Mangelson H."/>
            <person name="Liachko I."/>
            <person name="Sullivan S."/>
            <person name="Sone E.D."/>
            <person name="Koren S."/>
            <person name="Silverstein K.A.T."/>
            <person name="Beckman K.B."/>
            <person name="Gohl D.M."/>
        </authorList>
    </citation>
    <scope>NUCLEOTIDE SEQUENCE</scope>
    <source>
        <strain evidence="1">Duluth1</strain>
        <tissue evidence="1">Whole animal</tissue>
    </source>
</reference>
<comment type="caution">
    <text evidence="1">The sequence shown here is derived from an EMBL/GenBank/DDBJ whole genome shotgun (WGS) entry which is preliminary data.</text>
</comment>
<protein>
    <submittedName>
        <fullName evidence="1">Uncharacterized protein</fullName>
    </submittedName>
</protein>
<reference evidence="1" key="2">
    <citation type="submission" date="2020-11" db="EMBL/GenBank/DDBJ databases">
        <authorList>
            <person name="McCartney M.A."/>
            <person name="Auch B."/>
            <person name="Kono T."/>
            <person name="Mallez S."/>
            <person name="Becker A."/>
            <person name="Gohl D.M."/>
            <person name="Silverstein K.A.T."/>
            <person name="Koren S."/>
            <person name="Bechman K.B."/>
            <person name="Herman A."/>
            <person name="Abrahante J.E."/>
            <person name="Garbe J."/>
        </authorList>
    </citation>
    <scope>NUCLEOTIDE SEQUENCE</scope>
    <source>
        <strain evidence="1">Duluth1</strain>
        <tissue evidence="1">Whole animal</tissue>
    </source>
</reference>
<gene>
    <name evidence="1" type="ORF">DPMN_090830</name>
</gene>
<evidence type="ECO:0000313" key="2">
    <source>
        <dbReference type="Proteomes" id="UP000828390"/>
    </source>
</evidence>